<reference evidence="2 4" key="1">
    <citation type="submission" date="2015-09" db="EMBL/GenBank/DDBJ databases">
        <authorList>
            <consortium name="Pathogen Informatics"/>
        </authorList>
    </citation>
    <scope>NUCLEOTIDE SEQUENCE [LARGE SCALE GENOMIC DNA]</scope>
    <source>
        <strain evidence="2 4">2789STDY5834841</strain>
    </source>
</reference>
<feature type="domain" description="KAP NTPase" evidence="1">
    <location>
        <begin position="33"/>
        <end position="312"/>
    </location>
</feature>
<proteinExistence type="predicted"/>
<dbReference type="AlphaFoldDB" id="A0A174EPF5"/>
<evidence type="ECO:0000313" key="4">
    <source>
        <dbReference type="Proteomes" id="UP000095787"/>
    </source>
</evidence>
<dbReference type="RefSeq" id="WP_081017356.1">
    <property type="nucleotide sequence ID" value="NZ_CP172594.1"/>
</dbReference>
<dbReference type="Proteomes" id="UP000095787">
    <property type="component" value="Unassembled WGS sequence"/>
</dbReference>
<dbReference type="EMBL" id="CYZO01000040">
    <property type="protein sequence ID" value="CUO38538.1"/>
    <property type="molecule type" value="Genomic_DNA"/>
</dbReference>
<dbReference type="EMBL" id="RCYR01000046">
    <property type="protein sequence ID" value="RYS76500.1"/>
    <property type="molecule type" value="Genomic_DNA"/>
</dbReference>
<organism evidence="2 4">
    <name type="scientific">[Ruminococcus] torques</name>
    <dbReference type="NCBI Taxonomy" id="33039"/>
    <lineage>
        <taxon>Bacteria</taxon>
        <taxon>Bacillati</taxon>
        <taxon>Bacillota</taxon>
        <taxon>Clostridia</taxon>
        <taxon>Lachnospirales</taxon>
        <taxon>Lachnospiraceae</taxon>
        <taxon>Mediterraneibacter</taxon>
    </lineage>
</organism>
<evidence type="ECO:0000313" key="2">
    <source>
        <dbReference type="EMBL" id="CUO38538.1"/>
    </source>
</evidence>
<evidence type="ECO:0000313" key="3">
    <source>
        <dbReference type="EMBL" id="RYS76500.1"/>
    </source>
</evidence>
<dbReference type="Pfam" id="PF07693">
    <property type="entry name" value="KAP_NTPase"/>
    <property type="match status" value="1"/>
</dbReference>
<dbReference type="Proteomes" id="UP000292665">
    <property type="component" value="Unassembled WGS sequence"/>
</dbReference>
<dbReference type="GeneID" id="97328781"/>
<protein>
    <submittedName>
        <fullName evidence="2">Predicted P-loop ATPase</fullName>
    </submittedName>
</protein>
<sequence length="458" mass="53152">MNSFELIPTEENLIHTLDKDLLKRNKDLVRFYDLILVQEGASSIAIDGRWGSGKTFFVKQSMLLINAKNPMSDMDDEKKASIVYALPFPKKAEDMPENYDVAVYYDAWENDNGTDPVLSLVYEIIKQLGINYAFDDNSNAFKLAGSVLEALTGRNINGIIENLKSDNPLTKIKEEKDLHENIKNFFTELLVERGNRLVVFIDELDRCKPSYAVQLLERIKHYLYDDRITFVFSVNLGELQHTIKHYYGNTFDACRYLDRFFDMRISLPPADKTAFYREMGLESSYVLEKICRKVIDTYNMELREATRFYRQVKTAAYEPTHESRKFDFSFSDEKGRQLLLMYVVPILVGLKIVDISLYNQFVCGKSSKPLMDIYKDSDKGEWLATRLLNRNEAFEVEEGKSVVTVEQKIQQLYDAIFVTEYTGNVYHTILGEYEFDDNSKNFVKSVESMLSVYADYNI</sequence>
<name>A0A174EPF5_9FIRM</name>
<gene>
    <name evidence="3" type="ORF">EAI93_13260</name>
    <name evidence="2" type="ORF">ERS852456_02412</name>
</gene>
<dbReference type="Gene3D" id="3.40.50.300">
    <property type="entry name" value="P-loop containing nucleotide triphosphate hydrolases"/>
    <property type="match status" value="1"/>
</dbReference>
<dbReference type="SUPFAM" id="SSF52540">
    <property type="entry name" value="P-loop containing nucleoside triphosphate hydrolases"/>
    <property type="match status" value="1"/>
</dbReference>
<accession>A0A174EPF5</accession>
<evidence type="ECO:0000259" key="1">
    <source>
        <dbReference type="Pfam" id="PF07693"/>
    </source>
</evidence>
<dbReference type="InterPro" id="IPR011646">
    <property type="entry name" value="KAP_P-loop"/>
</dbReference>
<reference evidence="3 5" key="2">
    <citation type="journal article" date="2019" name="Science, e1252229">
        <title>Invertible promoters mediate bacterial phase variation, antibiotic resistance, and host adaptation in the gut.</title>
        <authorList>
            <person name="Jiang X."/>
            <person name="Hall A.B."/>
            <person name="Arthur T.D."/>
            <person name="Plichta D.R."/>
            <person name="Covington C.T."/>
            <person name="Poyet M."/>
            <person name="Crothers J."/>
            <person name="Moses P.L."/>
            <person name="Tolonen A.C."/>
            <person name="Vlamakis H."/>
            <person name="Alm E.J."/>
            <person name="Xavier R.J."/>
        </authorList>
    </citation>
    <scope>NUCLEOTIDE SEQUENCE [LARGE SCALE GENOMIC DNA]</scope>
    <source>
        <strain evidence="5">aa_0143</strain>
        <strain evidence="3">Aa_0143</strain>
    </source>
</reference>
<dbReference type="InterPro" id="IPR027417">
    <property type="entry name" value="P-loop_NTPase"/>
</dbReference>
<evidence type="ECO:0000313" key="5">
    <source>
        <dbReference type="Proteomes" id="UP000292665"/>
    </source>
</evidence>